<keyword evidence="1" id="KW-0732">Signal</keyword>
<protein>
    <submittedName>
        <fullName evidence="3">Uncharacterized protein</fullName>
    </submittedName>
</protein>
<dbReference type="WBParaSite" id="jg17489">
    <property type="protein sequence ID" value="jg17489"/>
    <property type="gene ID" value="jg17489"/>
</dbReference>
<name>A0A915DA77_9BILA</name>
<feature type="signal peptide" evidence="1">
    <location>
        <begin position="1"/>
        <end position="18"/>
    </location>
</feature>
<dbReference type="AlphaFoldDB" id="A0A915DA77"/>
<sequence length="79" mass="8224">MNSAIFFSTLFLVFVVTGSLPFGLFGGNDGLPSTTTGVPQESSSPPSYYNVSLPLPTDFPLPPGLPAIPVKGPPPHLPQ</sequence>
<organism evidence="2 3">
    <name type="scientific">Ditylenchus dipsaci</name>
    <dbReference type="NCBI Taxonomy" id="166011"/>
    <lineage>
        <taxon>Eukaryota</taxon>
        <taxon>Metazoa</taxon>
        <taxon>Ecdysozoa</taxon>
        <taxon>Nematoda</taxon>
        <taxon>Chromadorea</taxon>
        <taxon>Rhabditida</taxon>
        <taxon>Tylenchina</taxon>
        <taxon>Tylenchomorpha</taxon>
        <taxon>Sphaerularioidea</taxon>
        <taxon>Anguinidae</taxon>
        <taxon>Anguininae</taxon>
        <taxon>Ditylenchus</taxon>
    </lineage>
</organism>
<evidence type="ECO:0000313" key="3">
    <source>
        <dbReference type="WBParaSite" id="jg17489"/>
    </source>
</evidence>
<feature type="chain" id="PRO_5037663671" evidence="1">
    <location>
        <begin position="19"/>
        <end position="79"/>
    </location>
</feature>
<evidence type="ECO:0000256" key="1">
    <source>
        <dbReference type="SAM" id="SignalP"/>
    </source>
</evidence>
<proteinExistence type="predicted"/>
<keyword evidence="2" id="KW-1185">Reference proteome</keyword>
<evidence type="ECO:0000313" key="2">
    <source>
        <dbReference type="Proteomes" id="UP000887574"/>
    </source>
</evidence>
<dbReference type="Proteomes" id="UP000887574">
    <property type="component" value="Unplaced"/>
</dbReference>
<reference evidence="3" key="1">
    <citation type="submission" date="2022-11" db="UniProtKB">
        <authorList>
            <consortium name="WormBaseParasite"/>
        </authorList>
    </citation>
    <scope>IDENTIFICATION</scope>
</reference>
<accession>A0A915DA77</accession>